<reference evidence="2" key="1">
    <citation type="journal article" date="2017" name="Nature">
        <title>The sunflower genome provides insights into oil metabolism, flowering and Asterid evolution.</title>
        <authorList>
            <person name="Badouin H."/>
            <person name="Gouzy J."/>
            <person name="Grassa C.J."/>
            <person name="Murat F."/>
            <person name="Staton S.E."/>
            <person name="Cottret L."/>
            <person name="Lelandais-Briere C."/>
            <person name="Owens G.L."/>
            <person name="Carrere S."/>
            <person name="Mayjonade B."/>
            <person name="Legrand L."/>
            <person name="Gill N."/>
            <person name="Kane N.C."/>
            <person name="Bowers J.E."/>
            <person name="Hubner S."/>
            <person name="Bellec A."/>
            <person name="Berard A."/>
            <person name="Berges H."/>
            <person name="Blanchet N."/>
            <person name="Boniface M.C."/>
            <person name="Brunel D."/>
            <person name="Catrice O."/>
            <person name="Chaidir N."/>
            <person name="Claudel C."/>
            <person name="Donnadieu C."/>
            <person name="Faraut T."/>
            <person name="Fievet G."/>
            <person name="Helmstetter N."/>
            <person name="King M."/>
            <person name="Knapp S.J."/>
            <person name="Lai Z."/>
            <person name="Le Paslier M.C."/>
            <person name="Lippi Y."/>
            <person name="Lorenzon L."/>
            <person name="Mandel J.R."/>
            <person name="Marage G."/>
            <person name="Marchand G."/>
            <person name="Marquand E."/>
            <person name="Bret-Mestries E."/>
            <person name="Morien E."/>
            <person name="Nambeesan S."/>
            <person name="Nguyen T."/>
            <person name="Pegot-Espagnet P."/>
            <person name="Pouilly N."/>
            <person name="Raftis F."/>
            <person name="Sallet E."/>
            <person name="Schiex T."/>
            <person name="Thomas J."/>
            <person name="Vandecasteele C."/>
            <person name="Vares D."/>
            <person name="Vear F."/>
            <person name="Vautrin S."/>
            <person name="Crespi M."/>
            <person name="Mangin B."/>
            <person name="Burke J.M."/>
            <person name="Salse J."/>
            <person name="Munos S."/>
            <person name="Vincourt P."/>
            <person name="Rieseberg L.H."/>
            <person name="Langlade N.B."/>
        </authorList>
    </citation>
    <scope>NUCLEOTIDE SEQUENCE</scope>
    <source>
        <tissue evidence="2">Leaves</tissue>
    </source>
</reference>
<dbReference type="Pfam" id="PF05755">
    <property type="entry name" value="REF"/>
    <property type="match status" value="1"/>
</dbReference>
<keyword evidence="2" id="KW-0648">Protein biosynthesis</keyword>
<dbReference type="GO" id="GO:0003746">
    <property type="term" value="F:translation elongation factor activity"/>
    <property type="evidence" value="ECO:0007669"/>
    <property type="project" value="UniProtKB-KW"/>
</dbReference>
<evidence type="ECO:0000313" key="3">
    <source>
        <dbReference type="Proteomes" id="UP000215914"/>
    </source>
</evidence>
<comment type="similarity">
    <text evidence="1">Belongs to the REF/SRPP family.</text>
</comment>
<protein>
    <submittedName>
        <fullName evidence="2">Rubber elongation factor</fullName>
    </submittedName>
</protein>
<sequence>MATLHALLYASKAYSYAKNNFGPLKPKVETIEGTLGPLSALRTTSTIMFLLRS</sequence>
<evidence type="ECO:0000256" key="1">
    <source>
        <dbReference type="ARBA" id="ARBA00009737"/>
    </source>
</evidence>
<comment type="caution">
    <text evidence="2">The sequence shown here is derived from an EMBL/GenBank/DDBJ whole genome shotgun (WGS) entry which is preliminary data.</text>
</comment>
<reference evidence="2" key="2">
    <citation type="submission" date="2020-06" db="EMBL/GenBank/DDBJ databases">
        <title>Helianthus annuus Genome sequencing and assembly Release 2.</title>
        <authorList>
            <person name="Gouzy J."/>
            <person name="Langlade N."/>
            <person name="Munos S."/>
        </authorList>
    </citation>
    <scope>NUCLEOTIDE SEQUENCE</scope>
    <source>
        <tissue evidence="2">Leaves</tissue>
    </source>
</reference>
<dbReference type="Proteomes" id="UP000215914">
    <property type="component" value="Unassembled WGS sequence"/>
</dbReference>
<organism evidence="2 3">
    <name type="scientific">Helianthus annuus</name>
    <name type="common">Common sunflower</name>
    <dbReference type="NCBI Taxonomy" id="4232"/>
    <lineage>
        <taxon>Eukaryota</taxon>
        <taxon>Viridiplantae</taxon>
        <taxon>Streptophyta</taxon>
        <taxon>Embryophyta</taxon>
        <taxon>Tracheophyta</taxon>
        <taxon>Spermatophyta</taxon>
        <taxon>Magnoliopsida</taxon>
        <taxon>eudicotyledons</taxon>
        <taxon>Gunneridae</taxon>
        <taxon>Pentapetalae</taxon>
        <taxon>asterids</taxon>
        <taxon>campanulids</taxon>
        <taxon>Asterales</taxon>
        <taxon>Asteraceae</taxon>
        <taxon>Asteroideae</taxon>
        <taxon>Heliantheae alliance</taxon>
        <taxon>Heliantheae</taxon>
        <taxon>Helianthus</taxon>
    </lineage>
</organism>
<dbReference type="Gramene" id="mRNA:HanXRQr2_Chr08g0337961">
    <property type="protein sequence ID" value="CDS:HanXRQr2_Chr08g0337961.1"/>
    <property type="gene ID" value="HanXRQr2_Chr08g0337961"/>
</dbReference>
<proteinExistence type="inferred from homology"/>
<gene>
    <name evidence="2" type="ORF">HanXRQr2_Chr08g0337961</name>
</gene>
<keyword evidence="2" id="KW-0251">Elongation factor</keyword>
<keyword evidence="3" id="KW-1185">Reference proteome</keyword>
<dbReference type="InterPro" id="IPR008802">
    <property type="entry name" value="REF"/>
</dbReference>
<dbReference type="EMBL" id="MNCJ02000323">
    <property type="protein sequence ID" value="KAF5795297.1"/>
    <property type="molecule type" value="Genomic_DNA"/>
</dbReference>
<dbReference type="AlphaFoldDB" id="A0A9K3IEU9"/>
<evidence type="ECO:0000313" key="2">
    <source>
        <dbReference type="EMBL" id="KAF5795297.1"/>
    </source>
</evidence>
<accession>A0A9K3IEU9</accession>
<name>A0A9K3IEU9_HELAN</name>